<dbReference type="InterPro" id="IPR001387">
    <property type="entry name" value="Cro/C1-type_HTH"/>
</dbReference>
<dbReference type="InterPro" id="IPR011990">
    <property type="entry name" value="TPR-like_helical_dom_sf"/>
</dbReference>
<dbReference type="Pfam" id="PF13560">
    <property type="entry name" value="HTH_31"/>
    <property type="match status" value="1"/>
</dbReference>
<feature type="region of interest" description="Disordered" evidence="1">
    <location>
        <begin position="65"/>
        <end position="84"/>
    </location>
</feature>
<dbReference type="InterPro" id="IPR019734">
    <property type="entry name" value="TPR_rpt"/>
</dbReference>
<dbReference type="PANTHER" id="PTHR47691">
    <property type="entry name" value="REGULATOR-RELATED"/>
    <property type="match status" value="1"/>
</dbReference>
<dbReference type="Gene3D" id="3.40.50.300">
    <property type="entry name" value="P-loop containing nucleotide triphosphate hydrolases"/>
    <property type="match status" value="1"/>
</dbReference>
<dbReference type="SMART" id="SM00028">
    <property type="entry name" value="TPR"/>
    <property type="match status" value="6"/>
</dbReference>
<protein>
    <submittedName>
        <fullName evidence="3">Tetratricopeptide repeat protein</fullName>
    </submittedName>
</protein>
<keyword evidence="4" id="KW-1185">Reference proteome</keyword>
<dbReference type="Gene3D" id="1.10.260.40">
    <property type="entry name" value="lambda repressor-like DNA-binding domains"/>
    <property type="match status" value="1"/>
</dbReference>
<evidence type="ECO:0000313" key="4">
    <source>
        <dbReference type="Proteomes" id="UP001589890"/>
    </source>
</evidence>
<dbReference type="SMART" id="SM00530">
    <property type="entry name" value="HTH_XRE"/>
    <property type="match status" value="1"/>
</dbReference>
<evidence type="ECO:0000313" key="3">
    <source>
        <dbReference type="EMBL" id="MFC0623146.1"/>
    </source>
</evidence>
<dbReference type="CDD" id="cd00093">
    <property type="entry name" value="HTH_XRE"/>
    <property type="match status" value="1"/>
</dbReference>
<evidence type="ECO:0000256" key="1">
    <source>
        <dbReference type="SAM" id="MobiDB-lite"/>
    </source>
</evidence>
<accession>A0ABV6QET7</accession>
<dbReference type="SUPFAM" id="SSF47413">
    <property type="entry name" value="lambda repressor-like DNA-binding domains"/>
    <property type="match status" value="1"/>
</dbReference>
<name>A0ABV6QET7_9ACTN</name>
<reference evidence="3 4" key="1">
    <citation type="submission" date="2024-09" db="EMBL/GenBank/DDBJ databases">
        <authorList>
            <person name="Sun Q."/>
            <person name="Mori K."/>
        </authorList>
    </citation>
    <scope>NUCLEOTIDE SEQUENCE [LARGE SCALE GENOMIC DNA]</scope>
    <source>
        <strain evidence="3 4">CGMCC 1.15906</strain>
    </source>
</reference>
<dbReference type="PROSITE" id="PS50943">
    <property type="entry name" value="HTH_CROC1"/>
    <property type="match status" value="1"/>
</dbReference>
<sequence>MFGDLLRRHRRSAGLTQAELSALSGVATDAISSLEGGRRYPRPETITRLAAALRLSPEQRDELVTAADRRQRRSHGGATAAPVRETFELPAATAGFSGRTQELDRLAESATAERAVVVIDGMPGVGKTALAVQAMHLQRRHAEVVVYLDLRGYSTEQEPLTPSAALAELLRMIGFGDSAIPAGLAERTAAWRSALAGRRSLVVLDNASSARQVQPLLPGAGSYLVLVTSRQRLPELAGVEALTLCVPPPADAATMLMSSAELAGPVDHAAVQEIVDLCGRLPLALRIVAARLRHRSAWQVADLVGLLRDETRRLTALTAQERSVAAVFSLSYRQLAPAHRRLFRLLSAIPGPDFDAGAVAAITELPVRDAWRILEDLLDGNLVQQAVADRYHLHDLVRAFAVAVRADDPAAEISEAQVRLLGYYRARVVQMMDGVAPAQRFKSPDAAPREETDLDAGPVEDTSYDRTQAASALAWLDAERANLLAAVRFAVQSGRHELATDLAILLWPYLDLRGHYDDALSMHALAISAAQSLGDEIQRGYALFAEGLAFWRIGQYVDALSNLQVALELSRRQHCEDLEGQVRHGLGMVCWQIGRSGEAATHYRETVAIGRRLANENLVGRGHYGLGMCHWRADRLHEALASLRKAAVLLAEPADPTIQGYAAHGLGLVLWRLDRDAEARAQLERCRSLAKTAGNRDLEGYALHALAAVELRAGEITSAQARLEEALAISEITGERTLEGNAVHGLGQAALRRGDVAAARRYGDRALAVARSNHNRDLECEVLNTLGEAAGEPDEARAYHRQARALAVEVGNGAELARADAALALLS</sequence>
<organism evidence="3 4">
    <name type="scientific">Kribbella deserti</name>
    <dbReference type="NCBI Taxonomy" id="1926257"/>
    <lineage>
        <taxon>Bacteria</taxon>
        <taxon>Bacillati</taxon>
        <taxon>Actinomycetota</taxon>
        <taxon>Actinomycetes</taxon>
        <taxon>Propionibacteriales</taxon>
        <taxon>Kribbellaceae</taxon>
        <taxon>Kribbella</taxon>
    </lineage>
</organism>
<dbReference type="Proteomes" id="UP001589890">
    <property type="component" value="Unassembled WGS sequence"/>
</dbReference>
<dbReference type="PANTHER" id="PTHR47691:SF3">
    <property type="entry name" value="HTH-TYPE TRANSCRIPTIONAL REGULATOR RV0890C-RELATED"/>
    <property type="match status" value="1"/>
</dbReference>
<dbReference type="PRINTS" id="PR00364">
    <property type="entry name" value="DISEASERSIST"/>
</dbReference>
<feature type="region of interest" description="Disordered" evidence="1">
    <location>
        <begin position="440"/>
        <end position="461"/>
    </location>
</feature>
<dbReference type="EMBL" id="JBHLTC010000002">
    <property type="protein sequence ID" value="MFC0623146.1"/>
    <property type="molecule type" value="Genomic_DNA"/>
</dbReference>
<dbReference type="Gene3D" id="1.25.40.10">
    <property type="entry name" value="Tetratricopeptide repeat domain"/>
    <property type="match status" value="2"/>
</dbReference>
<feature type="domain" description="HTH cro/C1-type" evidence="2">
    <location>
        <begin position="6"/>
        <end position="60"/>
    </location>
</feature>
<dbReference type="SUPFAM" id="SSF48452">
    <property type="entry name" value="TPR-like"/>
    <property type="match status" value="2"/>
</dbReference>
<dbReference type="RefSeq" id="WP_380043837.1">
    <property type="nucleotide sequence ID" value="NZ_JBHLTC010000002.1"/>
</dbReference>
<dbReference type="InterPro" id="IPR027417">
    <property type="entry name" value="P-loop_NTPase"/>
</dbReference>
<comment type="caution">
    <text evidence="3">The sequence shown here is derived from an EMBL/GenBank/DDBJ whole genome shotgun (WGS) entry which is preliminary data.</text>
</comment>
<evidence type="ECO:0000259" key="2">
    <source>
        <dbReference type="PROSITE" id="PS50943"/>
    </source>
</evidence>
<gene>
    <name evidence="3" type="ORF">ACFFGN_03680</name>
</gene>
<dbReference type="Pfam" id="PF13424">
    <property type="entry name" value="TPR_12"/>
    <property type="match status" value="1"/>
</dbReference>
<dbReference type="InterPro" id="IPR010982">
    <property type="entry name" value="Lambda_DNA-bd_dom_sf"/>
</dbReference>
<proteinExistence type="predicted"/>
<dbReference type="SUPFAM" id="SSF52540">
    <property type="entry name" value="P-loop containing nucleoside triphosphate hydrolases"/>
    <property type="match status" value="1"/>
</dbReference>